<gene>
    <name evidence="1" type="ORF">HDU87_008558</name>
</gene>
<keyword evidence="2" id="KW-1185">Reference proteome</keyword>
<comment type="caution">
    <text evidence="1">The sequence shown here is derived from an EMBL/GenBank/DDBJ whole genome shotgun (WGS) entry which is preliminary data.</text>
</comment>
<name>A0AAD5TQZ8_9FUNG</name>
<proteinExistence type="predicted"/>
<protein>
    <submittedName>
        <fullName evidence="1">Uncharacterized protein</fullName>
    </submittedName>
</protein>
<dbReference type="AlphaFoldDB" id="A0AAD5TQZ8"/>
<dbReference type="EMBL" id="JADGJQ010000009">
    <property type="protein sequence ID" value="KAJ3182394.1"/>
    <property type="molecule type" value="Genomic_DNA"/>
</dbReference>
<sequence length="125" mass="14093">MLFEGPKKTESRRLAALTPVDLDVNEVLFTQATIYNTFSNGGMIQTMIDDLMAGAMSVTDVPPVRVRNDCGLWYALDNRRLYCLKTARCGIVRFWDVTYTQGHQEFWNKRAGGGSGRSVRVINRA</sequence>
<evidence type="ECO:0000313" key="1">
    <source>
        <dbReference type="EMBL" id="KAJ3182394.1"/>
    </source>
</evidence>
<reference evidence="1" key="1">
    <citation type="submission" date="2020-05" db="EMBL/GenBank/DDBJ databases">
        <title>Phylogenomic resolution of chytrid fungi.</title>
        <authorList>
            <person name="Stajich J.E."/>
            <person name="Amses K."/>
            <person name="Simmons R."/>
            <person name="Seto K."/>
            <person name="Myers J."/>
            <person name="Bonds A."/>
            <person name="Quandt C.A."/>
            <person name="Barry K."/>
            <person name="Liu P."/>
            <person name="Grigoriev I."/>
            <person name="Longcore J.E."/>
            <person name="James T.Y."/>
        </authorList>
    </citation>
    <scope>NUCLEOTIDE SEQUENCE</scope>
    <source>
        <strain evidence="1">JEL0379</strain>
    </source>
</reference>
<organism evidence="1 2">
    <name type="scientific">Geranomyces variabilis</name>
    <dbReference type="NCBI Taxonomy" id="109894"/>
    <lineage>
        <taxon>Eukaryota</taxon>
        <taxon>Fungi</taxon>
        <taxon>Fungi incertae sedis</taxon>
        <taxon>Chytridiomycota</taxon>
        <taxon>Chytridiomycota incertae sedis</taxon>
        <taxon>Chytridiomycetes</taxon>
        <taxon>Spizellomycetales</taxon>
        <taxon>Powellomycetaceae</taxon>
        <taxon>Geranomyces</taxon>
    </lineage>
</organism>
<evidence type="ECO:0000313" key="2">
    <source>
        <dbReference type="Proteomes" id="UP001212152"/>
    </source>
</evidence>
<dbReference type="Proteomes" id="UP001212152">
    <property type="component" value="Unassembled WGS sequence"/>
</dbReference>
<accession>A0AAD5TQZ8</accession>